<keyword evidence="2" id="KW-1185">Reference proteome</keyword>
<organism evidence="1 2">
    <name type="scientific">Novipirellula herctigrandis</name>
    <dbReference type="NCBI Taxonomy" id="2527986"/>
    <lineage>
        <taxon>Bacteria</taxon>
        <taxon>Pseudomonadati</taxon>
        <taxon>Planctomycetota</taxon>
        <taxon>Planctomycetia</taxon>
        <taxon>Pirellulales</taxon>
        <taxon>Pirellulaceae</taxon>
        <taxon>Novipirellula</taxon>
    </lineage>
</organism>
<dbReference type="EMBL" id="SJPJ01000001">
    <property type="protein sequence ID" value="TWT83512.1"/>
    <property type="molecule type" value="Genomic_DNA"/>
</dbReference>
<evidence type="ECO:0000313" key="2">
    <source>
        <dbReference type="Proteomes" id="UP000315010"/>
    </source>
</evidence>
<protein>
    <submittedName>
        <fullName evidence="1">Uncharacterized protein</fullName>
    </submittedName>
</protein>
<accession>A0A5C5Z889</accession>
<dbReference type="RefSeq" id="WP_146400731.1">
    <property type="nucleotide sequence ID" value="NZ_SJPJ01000001.1"/>
</dbReference>
<comment type="caution">
    <text evidence="1">The sequence shown here is derived from an EMBL/GenBank/DDBJ whole genome shotgun (WGS) entry which is preliminary data.</text>
</comment>
<dbReference type="AlphaFoldDB" id="A0A5C5Z889"/>
<dbReference type="OrthoDB" id="251009at2"/>
<sequence length="292" mass="33786">MTTETPSPRHPDLLDRPEFVEQGYLFQLLRERIGEQMPMQELLEQLRLELLATTKLPMAIDYLLTELKHSGLMAPAMQRLSHYFTTYQAYLISESESETGRFDTVTALQILEADAKYRAAGATPAGMFLYQFEALCRNRLNYDKGLTAMSNDPIYDATWAKWILMLRAQVGLIDLADLLFLASDEYRRRLIEAKEPLEGKGPFLFGEKEGRIAFGNRRKEPLYLFAAMQRHLGYPAVPRPIPPDRDHEIIPQMARRIERLESRIKLLEEEQRSGVDITKFYESNKSKLKLPE</sequence>
<dbReference type="Proteomes" id="UP000315010">
    <property type="component" value="Unassembled WGS sequence"/>
</dbReference>
<evidence type="ECO:0000313" key="1">
    <source>
        <dbReference type="EMBL" id="TWT83512.1"/>
    </source>
</evidence>
<reference evidence="1 2" key="1">
    <citation type="submission" date="2019-02" db="EMBL/GenBank/DDBJ databases">
        <title>Deep-cultivation of Planctomycetes and their phenomic and genomic characterization uncovers novel biology.</title>
        <authorList>
            <person name="Wiegand S."/>
            <person name="Jogler M."/>
            <person name="Boedeker C."/>
            <person name="Pinto D."/>
            <person name="Vollmers J."/>
            <person name="Rivas-Marin E."/>
            <person name="Kohn T."/>
            <person name="Peeters S.H."/>
            <person name="Heuer A."/>
            <person name="Rast P."/>
            <person name="Oberbeckmann S."/>
            <person name="Bunk B."/>
            <person name="Jeske O."/>
            <person name="Meyerdierks A."/>
            <person name="Storesund J.E."/>
            <person name="Kallscheuer N."/>
            <person name="Luecker S."/>
            <person name="Lage O.M."/>
            <person name="Pohl T."/>
            <person name="Merkel B.J."/>
            <person name="Hornburger P."/>
            <person name="Mueller R.-W."/>
            <person name="Bruemmer F."/>
            <person name="Labrenz M."/>
            <person name="Spormann A.M."/>
            <person name="Op Den Camp H."/>
            <person name="Overmann J."/>
            <person name="Amann R."/>
            <person name="Jetten M.S.M."/>
            <person name="Mascher T."/>
            <person name="Medema M.H."/>
            <person name="Devos D.P."/>
            <person name="Kaster A.-K."/>
            <person name="Ovreas L."/>
            <person name="Rohde M."/>
            <person name="Galperin M.Y."/>
            <person name="Jogler C."/>
        </authorList>
    </citation>
    <scope>NUCLEOTIDE SEQUENCE [LARGE SCALE GENOMIC DNA]</scope>
    <source>
        <strain evidence="1 2">CA13</strain>
    </source>
</reference>
<name>A0A5C5Z889_9BACT</name>
<gene>
    <name evidence="1" type="ORF">CA13_49770</name>
</gene>
<proteinExistence type="predicted"/>